<name>A0ABM5SY90_9BURK</name>
<accession>A0ABM5SY90</accession>
<proteinExistence type="predicted"/>
<dbReference type="EMBL" id="CP010897">
    <property type="protein sequence ID" value="AJP57493.1"/>
    <property type="molecule type" value="Genomic_DNA"/>
</dbReference>
<reference evidence="3" key="1">
    <citation type="submission" date="2015-02" db="EMBL/GenBank/DDBJ databases">
        <title>Complete Genome Sequencing of Pandoraea vervacti NS15 sp. nov.</title>
        <authorList>
            <person name="Chan K.-G."/>
        </authorList>
    </citation>
    <scope>NUCLEOTIDE SEQUENCE [LARGE SCALE GENOMIC DNA]</scope>
    <source>
        <strain evidence="3">NS15</strain>
    </source>
</reference>
<protein>
    <recommendedName>
        <fullName evidence="4">Big-1 domain-containing protein</fullName>
    </recommendedName>
</protein>
<sequence>MKTSRNRKTRRSLLPYGNLGNDWRDGWTNVNGSGGVSLRLVEGVRTYLDISGTTLVSKRVPMPVDPKLLTGSELGYRLHMRYQPTENETPPEPNATLYAHPSGHYAVLPLPVPGDGKRNTGEWLTIEADFPEVAGDSSFELHLASGQQADDAPPDDPADDAREPNWPVRPGQVHISGALIQDPNDDGVSVRLHLPGLALRDAPLPISLDGVAARWKVDGKIPICIGARHTLTLPIDDACGWGGSADGTYPGSLAYAYWQDSSSEDLTLTPTAPTAPHDDAQLARDAWKLDCPIETEAGVTHGITFESAYDAPPFTLDCITGEFKVYVEDIQGPDYWPCVPLDETAHVRARVMNALTHTPSAGLRVTWQADGVDIGTSTTNADGWVGVTFTPKADTTVTAIADAPFNEAPAAASVEVRTLSRLPWECFSLTLDGRVIEPIDGRLLIYSGAASHKLALKPVADNASIGKACSISYAPSNDIDDDENISFNPAQGVAREMGPDGLEWTLTGPAGDPVFPFEIKFDCEPWQSPFSAFGVVVEGPIELFAFPTDATCMRDDAFVFGPVYNRAEETKGIIIEARVANGGLPRPGIPCSIGAVYPPTAIEAGAMSIPLGKTQLTGADGRTVFPVSYDDYLHLYPMEAFTIVGAEAVKRYPMQCRRTPSNPQDLALLATLYPGRPEYGDAFASPHFRMFISMGVYRSRYVDPVPSFGNDAEILLDLADGSRLGPYVFKPEWTSVKPTVTSIHIQARLDLDLPHGEYAPVVMAHVRAKGDMEKEYFFDFDRATTVDHVNMDFSPDPVDYPVHELYLYCPVTTLPAGEPFLLQWQTWSNTLPDEKYKLLIEPKVDEATILPFDFGEVATARVCSSTPTTTRIRLERMLSKYRGRIVATMDLTWV</sequence>
<keyword evidence="3" id="KW-1185">Reference proteome</keyword>
<evidence type="ECO:0008006" key="4">
    <source>
        <dbReference type="Google" id="ProtNLM"/>
    </source>
</evidence>
<organism evidence="2 3">
    <name type="scientific">Pandoraea vervacti</name>
    <dbReference type="NCBI Taxonomy" id="656178"/>
    <lineage>
        <taxon>Bacteria</taxon>
        <taxon>Pseudomonadati</taxon>
        <taxon>Pseudomonadota</taxon>
        <taxon>Betaproteobacteria</taxon>
        <taxon>Burkholderiales</taxon>
        <taxon>Burkholderiaceae</taxon>
        <taxon>Pandoraea</taxon>
    </lineage>
</organism>
<dbReference type="Proteomes" id="UP000035085">
    <property type="component" value="Chromosome"/>
</dbReference>
<gene>
    <name evidence="2" type="ORF">UC34_11600</name>
</gene>
<dbReference type="RefSeq" id="WP_044455679.1">
    <property type="nucleotide sequence ID" value="NZ_CP010897.2"/>
</dbReference>
<evidence type="ECO:0000313" key="2">
    <source>
        <dbReference type="EMBL" id="AJP57493.1"/>
    </source>
</evidence>
<evidence type="ECO:0000256" key="1">
    <source>
        <dbReference type="SAM" id="MobiDB-lite"/>
    </source>
</evidence>
<evidence type="ECO:0000313" key="3">
    <source>
        <dbReference type="Proteomes" id="UP000035085"/>
    </source>
</evidence>
<feature type="region of interest" description="Disordered" evidence="1">
    <location>
        <begin position="146"/>
        <end position="166"/>
    </location>
</feature>